<accession>A0ABV7HF13</accession>
<name>A0ABV7HF13_9GAMM</name>
<gene>
    <name evidence="1" type="ORF">ACFOEK_09705</name>
</gene>
<dbReference type="EMBL" id="JBHRSZ010000004">
    <property type="protein sequence ID" value="MFC3151299.1"/>
    <property type="molecule type" value="Genomic_DNA"/>
</dbReference>
<evidence type="ECO:0000313" key="1">
    <source>
        <dbReference type="EMBL" id="MFC3151299.1"/>
    </source>
</evidence>
<reference evidence="2" key="1">
    <citation type="journal article" date="2019" name="Int. J. Syst. Evol. Microbiol.">
        <title>The Global Catalogue of Microorganisms (GCM) 10K type strain sequencing project: providing services to taxonomists for standard genome sequencing and annotation.</title>
        <authorList>
            <consortium name="The Broad Institute Genomics Platform"/>
            <consortium name="The Broad Institute Genome Sequencing Center for Infectious Disease"/>
            <person name="Wu L."/>
            <person name="Ma J."/>
        </authorList>
    </citation>
    <scope>NUCLEOTIDE SEQUENCE [LARGE SCALE GENOMIC DNA]</scope>
    <source>
        <strain evidence="2">KCTC 52438</strain>
    </source>
</reference>
<dbReference type="Proteomes" id="UP001595476">
    <property type="component" value="Unassembled WGS sequence"/>
</dbReference>
<evidence type="ECO:0000313" key="2">
    <source>
        <dbReference type="Proteomes" id="UP001595476"/>
    </source>
</evidence>
<proteinExistence type="predicted"/>
<comment type="caution">
    <text evidence="1">The sequence shown here is derived from an EMBL/GenBank/DDBJ whole genome shotgun (WGS) entry which is preliminary data.</text>
</comment>
<organism evidence="1 2">
    <name type="scientific">Litoribrevibacter euphylliae</name>
    <dbReference type="NCBI Taxonomy" id="1834034"/>
    <lineage>
        <taxon>Bacteria</taxon>
        <taxon>Pseudomonadati</taxon>
        <taxon>Pseudomonadota</taxon>
        <taxon>Gammaproteobacteria</taxon>
        <taxon>Oceanospirillales</taxon>
        <taxon>Oceanospirillaceae</taxon>
        <taxon>Litoribrevibacter</taxon>
    </lineage>
</organism>
<protein>
    <submittedName>
        <fullName evidence="1">Uncharacterized protein</fullName>
    </submittedName>
</protein>
<dbReference type="RefSeq" id="WP_386719805.1">
    <property type="nucleotide sequence ID" value="NZ_JBHRSZ010000004.1"/>
</dbReference>
<sequence>MTLISFEEMEEKFIKEILNKQNDWHPKADYNTYSLAAGFAMGHGYKQGKAYSFAKGLMDRDLVW</sequence>
<keyword evidence="2" id="KW-1185">Reference proteome</keyword>